<name>A0A9N9HNN5_9GLOM</name>
<reference evidence="1" key="1">
    <citation type="submission" date="2021-06" db="EMBL/GenBank/DDBJ databases">
        <authorList>
            <person name="Kallberg Y."/>
            <person name="Tangrot J."/>
            <person name="Rosling A."/>
        </authorList>
    </citation>
    <scope>NUCLEOTIDE SEQUENCE</scope>
    <source>
        <strain evidence="1">IN212</strain>
    </source>
</reference>
<protein>
    <submittedName>
        <fullName evidence="1">14928_t:CDS:1</fullName>
    </submittedName>
</protein>
<dbReference type="EMBL" id="CAJVPZ010020073">
    <property type="protein sequence ID" value="CAG8698354.1"/>
    <property type="molecule type" value="Genomic_DNA"/>
</dbReference>
<proteinExistence type="predicted"/>
<sequence>MPENDNSYQVFTDYHMNNEILYYSEKITGVFEGNEYESEGDTLSIIGDTNNIVEDDNSENRIENVEENINKGNDSESESDDSLLKEIYTRQTFTSFAQIVATAVVYNTTISTYEWILKQTKLATGNLQSTTIFTNADLVIQVAISNCYPETIVWYYAFHIWQNL</sequence>
<feature type="non-terminal residue" evidence="1">
    <location>
        <position position="164"/>
    </location>
</feature>
<organism evidence="1 2">
    <name type="scientific">Racocetra fulgida</name>
    <dbReference type="NCBI Taxonomy" id="60492"/>
    <lineage>
        <taxon>Eukaryota</taxon>
        <taxon>Fungi</taxon>
        <taxon>Fungi incertae sedis</taxon>
        <taxon>Mucoromycota</taxon>
        <taxon>Glomeromycotina</taxon>
        <taxon>Glomeromycetes</taxon>
        <taxon>Diversisporales</taxon>
        <taxon>Gigasporaceae</taxon>
        <taxon>Racocetra</taxon>
    </lineage>
</organism>
<gene>
    <name evidence="1" type="ORF">RFULGI_LOCUS10305</name>
</gene>
<keyword evidence="2" id="KW-1185">Reference proteome</keyword>
<dbReference type="AlphaFoldDB" id="A0A9N9HNN5"/>
<comment type="caution">
    <text evidence="1">The sequence shown here is derived from an EMBL/GenBank/DDBJ whole genome shotgun (WGS) entry which is preliminary data.</text>
</comment>
<accession>A0A9N9HNN5</accession>
<evidence type="ECO:0000313" key="2">
    <source>
        <dbReference type="Proteomes" id="UP000789396"/>
    </source>
</evidence>
<dbReference type="OrthoDB" id="2348750at2759"/>
<dbReference type="Proteomes" id="UP000789396">
    <property type="component" value="Unassembled WGS sequence"/>
</dbReference>
<evidence type="ECO:0000313" key="1">
    <source>
        <dbReference type="EMBL" id="CAG8698354.1"/>
    </source>
</evidence>